<dbReference type="AlphaFoldDB" id="A0A1H4QDF8"/>
<comment type="pathway">
    <text evidence="3">Amino-acid biosynthesis; L-lysine biosynthesis via DAP pathway; DL-2,6-diaminopimelate from LL-2,6-diaminopimelate: step 1/1.</text>
</comment>
<dbReference type="OrthoDB" id="9805408at2"/>
<comment type="caution">
    <text evidence="3">Lacks conserved residue(s) required for the propagation of feature annotation.</text>
</comment>
<comment type="similarity">
    <text evidence="1 3">Belongs to the diaminopimelate epimerase family.</text>
</comment>
<dbReference type="HAMAP" id="MF_00197">
    <property type="entry name" value="DAP_epimerase"/>
    <property type="match status" value="1"/>
</dbReference>
<keyword evidence="2 3" id="KW-0413">Isomerase</keyword>
<dbReference type="UniPathway" id="UPA00034">
    <property type="reaction ID" value="UER00025"/>
</dbReference>
<evidence type="ECO:0000256" key="4">
    <source>
        <dbReference type="NCBIfam" id="TIGR00652"/>
    </source>
</evidence>
<keyword evidence="3" id="KW-0028">Amino-acid biosynthesis</keyword>
<evidence type="ECO:0000256" key="1">
    <source>
        <dbReference type="ARBA" id="ARBA00010219"/>
    </source>
</evidence>
<comment type="subunit">
    <text evidence="3">Homodimer.</text>
</comment>
<dbReference type="Pfam" id="PF01678">
    <property type="entry name" value="DAP_epimerase"/>
    <property type="match status" value="2"/>
</dbReference>
<dbReference type="SUPFAM" id="SSF54506">
    <property type="entry name" value="Diaminopimelate epimerase-like"/>
    <property type="match status" value="2"/>
</dbReference>
<feature type="site" description="Could be important to modulate the pK values of the two catalytic cysteine residues" evidence="3">
    <location>
        <position position="151"/>
    </location>
</feature>
<feature type="binding site" evidence="3">
    <location>
        <position position="12"/>
    </location>
    <ligand>
        <name>substrate</name>
    </ligand>
</feature>
<evidence type="ECO:0000256" key="2">
    <source>
        <dbReference type="ARBA" id="ARBA00023235"/>
    </source>
</evidence>
<dbReference type="PANTHER" id="PTHR31689">
    <property type="entry name" value="DIAMINOPIMELATE EPIMERASE, CHLOROPLASTIC"/>
    <property type="match status" value="1"/>
</dbReference>
<proteinExistence type="inferred from homology"/>
<feature type="binding site" evidence="3">
    <location>
        <begin position="72"/>
        <end position="73"/>
    </location>
    <ligand>
        <name>substrate</name>
    </ligand>
</feature>
<feature type="binding site" evidence="3">
    <location>
        <begin position="204"/>
        <end position="205"/>
    </location>
    <ligand>
        <name>substrate</name>
    </ligand>
</feature>
<evidence type="ECO:0000256" key="3">
    <source>
        <dbReference type="HAMAP-Rule" id="MF_00197"/>
    </source>
</evidence>
<dbReference type="NCBIfam" id="TIGR00652">
    <property type="entry name" value="DapF"/>
    <property type="match status" value="1"/>
</dbReference>
<name>A0A1H4QDF8_9BACT</name>
<dbReference type="EC" id="5.1.1.7" evidence="3 4"/>
<dbReference type="PANTHER" id="PTHR31689:SF0">
    <property type="entry name" value="DIAMINOPIMELATE EPIMERASE"/>
    <property type="match status" value="1"/>
</dbReference>
<keyword evidence="3" id="KW-0457">Lysine biosynthesis</keyword>
<comment type="catalytic activity">
    <reaction evidence="3">
        <text>(2S,6S)-2,6-diaminopimelate = meso-2,6-diaminopimelate</text>
        <dbReference type="Rhea" id="RHEA:15393"/>
        <dbReference type="ChEBI" id="CHEBI:57609"/>
        <dbReference type="ChEBI" id="CHEBI:57791"/>
        <dbReference type="EC" id="5.1.1.7"/>
    </reaction>
</comment>
<feature type="site" description="Could be important to modulate the pK values of the two catalytic cysteine residues" evidence="3">
    <location>
        <position position="204"/>
    </location>
</feature>
<organism evidence="5 6">
    <name type="scientific">Terriglobus roseus</name>
    <dbReference type="NCBI Taxonomy" id="392734"/>
    <lineage>
        <taxon>Bacteria</taxon>
        <taxon>Pseudomonadati</taxon>
        <taxon>Acidobacteriota</taxon>
        <taxon>Terriglobia</taxon>
        <taxon>Terriglobales</taxon>
        <taxon>Acidobacteriaceae</taxon>
        <taxon>Terriglobus</taxon>
    </lineage>
</organism>
<accession>A0A1H4QDF8</accession>
<gene>
    <name evidence="3" type="primary">dapF</name>
    <name evidence="5" type="ORF">SAMN05443244_2841</name>
</gene>
<feature type="binding site" evidence="3">
    <location>
        <position position="149"/>
    </location>
    <ligand>
        <name>substrate</name>
    </ligand>
</feature>
<dbReference type="EMBL" id="FNSD01000001">
    <property type="protein sequence ID" value="SEC17686.1"/>
    <property type="molecule type" value="Genomic_DNA"/>
</dbReference>
<feature type="binding site" evidence="3">
    <location>
        <position position="186"/>
    </location>
    <ligand>
        <name>substrate</name>
    </ligand>
</feature>
<feature type="binding site" evidence="3">
    <location>
        <begin position="214"/>
        <end position="215"/>
    </location>
    <ligand>
        <name>substrate</name>
    </ligand>
</feature>
<evidence type="ECO:0000313" key="5">
    <source>
        <dbReference type="EMBL" id="SEC17686.1"/>
    </source>
</evidence>
<keyword evidence="3" id="KW-0963">Cytoplasm</keyword>
<feature type="binding site" evidence="3">
    <location>
        <position position="62"/>
    </location>
    <ligand>
        <name>substrate</name>
    </ligand>
</feature>
<sequence>MIPFVKAHACGNDFLVVEETLANNNHAAMARLLCSRNYSVGADGVEFLARKEDGTFFLRLFNADGSEAELSGNGTRCVAAWLAYSEGLRDTTMRTPGGTKQCRVVECGDGEHEEHFLIQTSMGIPKVYEQTVIVEGVGEVAGAVVDVGNPHFVIFTDHPGFHSHGLGWEELGAMICTHEDFPKGTNVEFVQVVSKSEIAFRIFERGVGPTQSSGTGTSASAAASIVLRGCDRSLTASSLGGAQQVVWNEGDQLMLTGPAEIVCKGEVSLQGLAS</sequence>
<dbReference type="Proteomes" id="UP000182409">
    <property type="component" value="Unassembled WGS sequence"/>
</dbReference>
<dbReference type="GO" id="GO:0009089">
    <property type="term" value="P:lysine biosynthetic process via diaminopimelate"/>
    <property type="evidence" value="ECO:0007669"/>
    <property type="project" value="UniProtKB-UniRule"/>
</dbReference>
<protein>
    <recommendedName>
        <fullName evidence="3 4">Diaminopimelate epimerase</fullName>
        <shortName evidence="3">DAP epimerase</shortName>
        <ecNumber evidence="3 4">5.1.1.7</ecNumber>
    </recommendedName>
    <alternativeName>
        <fullName evidence="3">PLP-independent amino acid racemase</fullName>
    </alternativeName>
</protein>
<dbReference type="Gene3D" id="3.10.310.10">
    <property type="entry name" value="Diaminopimelate Epimerase, Chain A, domain 1"/>
    <property type="match status" value="2"/>
</dbReference>
<comment type="function">
    <text evidence="3">Catalyzes the stereoinversion of LL-2,6-diaminopimelate (L,L-DAP) to meso-diaminopimelate (meso-DAP), a precursor of L-lysine and an essential component of the bacterial peptidoglycan.</text>
</comment>
<dbReference type="RefSeq" id="WP_074654628.1">
    <property type="nucleotide sequence ID" value="NZ_FNSD01000001.1"/>
</dbReference>
<dbReference type="GO" id="GO:0008837">
    <property type="term" value="F:diaminopimelate epimerase activity"/>
    <property type="evidence" value="ECO:0007669"/>
    <property type="project" value="UniProtKB-UniRule"/>
</dbReference>
<reference evidence="5 6" key="1">
    <citation type="submission" date="2016-10" db="EMBL/GenBank/DDBJ databases">
        <authorList>
            <person name="de Groot N.N."/>
        </authorList>
    </citation>
    <scope>NUCLEOTIDE SEQUENCE [LARGE SCALE GENOMIC DNA]</scope>
    <source>
        <strain evidence="5 6">AB35.6</strain>
    </source>
</reference>
<dbReference type="InterPro" id="IPR001653">
    <property type="entry name" value="DAP_epimerase_DapF"/>
</dbReference>
<comment type="subcellular location">
    <subcellularLocation>
        <location evidence="3">Cytoplasm</location>
    </subcellularLocation>
</comment>
<dbReference type="GO" id="GO:0005829">
    <property type="term" value="C:cytosol"/>
    <property type="evidence" value="ECO:0007669"/>
    <property type="project" value="TreeGrafter"/>
</dbReference>
<evidence type="ECO:0000313" key="6">
    <source>
        <dbReference type="Proteomes" id="UP000182409"/>
    </source>
</evidence>